<sequence>MLPGSLFFMILLISQIKEKIILGVEGQELVYPKRLPLIQKRDVWHTHDYDTQETYEEELLYEINLSRKTLTLHLLRSREFLGSNYSETYYSTKGEEITRHPQIMDHCFYQGSIIHEFDSAASISTCNGLRGFFRVRDERYLIEPVKYSDEGEHLVFKYNLKVEYAANYSCTELNFTRTTVPNNNTKPMDNSKKEVSALLLSFPQLKCLFFPL</sequence>
<feature type="signal peptide" evidence="2">
    <location>
        <begin position="1"/>
        <end position="26"/>
    </location>
</feature>
<proteinExistence type="predicted"/>
<evidence type="ECO:0000313" key="5">
    <source>
        <dbReference type="Proteomes" id="UP000472240"/>
    </source>
</evidence>
<evidence type="ECO:0000256" key="2">
    <source>
        <dbReference type="SAM" id="SignalP"/>
    </source>
</evidence>
<dbReference type="AlphaFoldDB" id="A0A671EEG1"/>
<reference evidence="4 5" key="1">
    <citation type="journal article" date="2015" name="Annu Rev Anim Biosci">
        <title>The Genome 10K Project: a way forward.</title>
        <authorList>
            <person name="Koepfli K.P."/>
            <person name="Paten B."/>
            <person name="O'Brien S.J."/>
            <person name="Koepfli K.P."/>
            <person name="Paten B."/>
            <person name="Antunes A."/>
            <person name="Belov K."/>
            <person name="Bustamante C."/>
            <person name="Castoe T.A."/>
            <person name="Clawson H."/>
            <person name="Crawford A.J."/>
            <person name="Diekhans M."/>
            <person name="Distel D."/>
            <person name="Durbin R."/>
            <person name="Earl D."/>
            <person name="Fujita M.K."/>
            <person name="Gamble T."/>
            <person name="Georges A."/>
            <person name="Gemmell N."/>
            <person name="Gilbert M.T."/>
            <person name="Graves J.M."/>
            <person name="Green R.E."/>
            <person name="Hickey G."/>
            <person name="Jarvis E.D."/>
            <person name="Johnson W."/>
            <person name="Komissarov A."/>
            <person name="Korf I."/>
            <person name="Kuhn R."/>
            <person name="Larkin D.M."/>
            <person name="Lewin H."/>
            <person name="Lopez J.V."/>
            <person name="Ma J."/>
            <person name="Marques-Bonet T."/>
            <person name="Miller W."/>
            <person name="Murphy R."/>
            <person name="Pevzner P."/>
            <person name="Shapiro B."/>
            <person name="Steiner C."/>
            <person name="Tamazian G."/>
            <person name="Venkatesh B."/>
            <person name="Wang J."/>
            <person name="Wayne R."/>
            <person name="Wiley E."/>
            <person name="Yang H."/>
            <person name="Zhang G."/>
            <person name="Haussler D."/>
            <person name="Ryder O."/>
            <person name="O'Brien S.J."/>
        </authorList>
    </citation>
    <scope>NUCLEOTIDE SEQUENCE</scope>
</reference>
<gene>
    <name evidence="4" type="primary">ADAM7</name>
</gene>
<reference evidence="4" key="4">
    <citation type="submission" date="2025-08" db="UniProtKB">
        <authorList>
            <consortium name="Ensembl"/>
        </authorList>
    </citation>
    <scope>IDENTIFICATION</scope>
</reference>
<dbReference type="GeneTree" id="ENSGT00940000161406"/>
<dbReference type="GO" id="GO:0005886">
    <property type="term" value="C:plasma membrane"/>
    <property type="evidence" value="ECO:0007669"/>
    <property type="project" value="TreeGrafter"/>
</dbReference>
<organism evidence="4 5">
    <name type="scientific">Rhinolophus ferrumequinum</name>
    <name type="common">Greater horseshoe bat</name>
    <dbReference type="NCBI Taxonomy" id="59479"/>
    <lineage>
        <taxon>Eukaryota</taxon>
        <taxon>Metazoa</taxon>
        <taxon>Chordata</taxon>
        <taxon>Craniata</taxon>
        <taxon>Vertebrata</taxon>
        <taxon>Euteleostomi</taxon>
        <taxon>Mammalia</taxon>
        <taxon>Eutheria</taxon>
        <taxon>Laurasiatheria</taxon>
        <taxon>Chiroptera</taxon>
        <taxon>Yinpterochiroptera</taxon>
        <taxon>Rhinolophoidea</taxon>
        <taxon>Rhinolophidae</taxon>
        <taxon>Rhinolophinae</taxon>
        <taxon>Rhinolophus</taxon>
    </lineage>
</organism>
<accession>A0A671EEG1</accession>
<dbReference type="Proteomes" id="UP000472240">
    <property type="component" value="Chromosome 18"/>
</dbReference>
<dbReference type="InterPro" id="IPR002870">
    <property type="entry name" value="Peptidase_M12B_N"/>
</dbReference>
<evidence type="ECO:0000259" key="3">
    <source>
        <dbReference type="Pfam" id="PF01562"/>
    </source>
</evidence>
<reference evidence="4 5" key="2">
    <citation type="journal article" date="2018" name="Annu Rev Anim Biosci">
        <title>Bat Biology, Genomes, and the Bat1K Project: To Generate Chromosome-Level Genomes for All Living Bat Species.</title>
        <authorList>
            <person name="Teeling E.C."/>
            <person name="Vernes S.C."/>
            <person name="Davalos L.M."/>
            <person name="Ray D.A."/>
            <person name="Gilbert M.T.P."/>
            <person name="Myers E."/>
        </authorList>
    </citation>
    <scope>NUCLEOTIDE SEQUENCE</scope>
</reference>
<keyword evidence="5" id="KW-1185">Reference proteome</keyword>
<dbReference type="Ensembl" id="ENSRFET00010012749.1">
    <property type="protein sequence ID" value="ENSRFEP00010011654.1"/>
    <property type="gene ID" value="ENSRFEG00010007316.1"/>
</dbReference>
<dbReference type="PANTHER" id="PTHR11905">
    <property type="entry name" value="ADAM A DISINTEGRIN AND METALLOPROTEASE DOMAIN"/>
    <property type="match status" value="1"/>
</dbReference>
<evidence type="ECO:0000313" key="4">
    <source>
        <dbReference type="Ensembl" id="ENSRFEP00010011654.1"/>
    </source>
</evidence>
<reference evidence="5" key="3">
    <citation type="submission" date="2018-12" db="EMBL/GenBank/DDBJ databases">
        <title>G10K-VGP greater horseshoe bat female genome, primary haplotype.</title>
        <authorList>
            <person name="Teeling E."/>
            <person name="Myers G."/>
            <person name="Vernes S."/>
            <person name="Pippel M."/>
            <person name="Winkler S."/>
            <person name="Fedrigo O."/>
            <person name="Rhie A."/>
            <person name="Koren S."/>
            <person name="Phillippy A."/>
            <person name="Lewin H."/>
            <person name="Damas J."/>
            <person name="Howe K."/>
            <person name="Mountcastle J."/>
            <person name="Jarvis E.D."/>
        </authorList>
    </citation>
    <scope>NUCLEOTIDE SEQUENCE [LARGE SCALE GENOMIC DNA]</scope>
</reference>
<keyword evidence="1" id="KW-1015">Disulfide bond</keyword>
<dbReference type="Pfam" id="PF01562">
    <property type="entry name" value="Pep_M12B_propep"/>
    <property type="match status" value="1"/>
</dbReference>
<name>A0A671EEG1_RHIFE</name>
<feature type="domain" description="Peptidase M12B propeptide" evidence="3">
    <location>
        <begin position="28"/>
        <end position="113"/>
    </location>
</feature>
<keyword evidence="2" id="KW-0732">Signal</keyword>
<reference evidence="4" key="5">
    <citation type="submission" date="2025-09" db="UniProtKB">
        <authorList>
            <consortium name="Ensembl"/>
        </authorList>
    </citation>
    <scope>IDENTIFICATION</scope>
</reference>
<feature type="chain" id="PRO_5025598161" evidence="2">
    <location>
        <begin position="27"/>
        <end position="212"/>
    </location>
</feature>
<evidence type="ECO:0000256" key="1">
    <source>
        <dbReference type="ARBA" id="ARBA00023157"/>
    </source>
</evidence>
<protein>
    <submittedName>
        <fullName evidence="4">ADAM metallopeptidase domain 7</fullName>
    </submittedName>
</protein>
<dbReference type="PANTHER" id="PTHR11905:SF21">
    <property type="entry name" value="DISINTEGRIN AND METALLOPROTEINASE DOMAIN-CONTAINING PROTEIN 7"/>
    <property type="match status" value="1"/>
</dbReference>